<proteinExistence type="predicted"/>
<dbReference type="Gene3D" id="1.10.10.10">
    <property type="entry name" value="Winged helix-like DNA-binding domain superfamily/Winged helix DNA-binding domain"/>
    <property type="match status" value="1"/>
</dbReference>
<dbReference type="RefSeq" id="WP_175604622.1">
    <property type="nucleotide sequence ID" value="NZ_JABWGO010000011.1"/>
</dbReference>
<name>A0A7Y6IVF6_9ACTN</name>
<dbReference type="EMBL" id="JABWGO010000011">
    <property type="protein sequence ID" value="NUW45134.1"/>
    <property type="molecule type" value="Genomic_DNA"/>
</dbReference>
<reference evidence="2 3" key="1">
    <citation type="submission" date="2020-06" db="EMBL/GenBank/DDBJ databases">
        <authorList>
            <person name="Chanama M."/>
        </authorList>
    </citation>
    <scope>NUCLEOTIDE SEQUENCE [LARGE SCALE GENOMIC DNA]</scope>
    <source>
        <strain evidence="2 3">TBRC6557</strain>
    </source>
</reference>
<keyword evidence="3" id="KW-1185">Reference proteome</keyword>
<dbReference type="InterPro" id="IPR000835">
    <property type="entry name" value="HTH_MarR-typ"/>
</dbReference>
<organism evidence="2 3">
    <name type="scientific">Nonomuraea rhodomycinica</name>
    <dbReference type="NCBI Taxonomy" id="1712872"/>
    <lineage>
        <taxon>Bacteria</taxon>
        <taxon>Bacillati</taxon>
        <taxon>Actinomycetota</taxon>
        <taxon>Actinomycetes</taxon>
        <taxon>Streptosporangiales</taxon>
        <taxon>Streptosporangiaceae</taxon>
        <taxon>Nonomuraea</taxon>
    </lineage>
</organism>
<evidence type="ECO:0000313" key="3">
    <source>
        <dbReference type="Proteomes" id="UP000546126"/>
    </source>
</evidence>
<dbReference type="Proteomes" id="UP000546126">
    <property type="component" value="Unassembled WGS sequence"/>
</dbReference>
<dbReference type="GO" id="GO:0003700">
    <property type="term" value="F:DNA-binding transcription factor activity"/>
    <property type="evidence" value="ECO:0007669"/>
    <property type="project" value="InterPro"/>
</dbReference>
<dbReference type="SUPFAM" id="SSF46785">
    <property type="entry name" value="Winged helix' DNA-binding domain"/>
    <property type="match status" value="1"/>
</dbReference>
<dbReference type="InterPro" id="IPR036390">
    <property type="entry name" value="WH_DNA-bd_sf"/>
</dbReference>
<evidence type="ECO:0000313" key="2">
    <source>
        <dbReference type="EMBL" id="NUW45134.1"/>
    </source>
</evidence>
<comment type="caution">
    <text evidence="2">The sequence shown here is derived from an EMBL/GenBank/DDBJ whole genome shotgun (WGS) entry which is preliminary data.</text>
</comment>
<evidence type="ECO:0000259" key="1">
    <source>
        <dbReference type="Pfam" id="PF12802"/>
    </source>
</evidence>
<accession>A0A7Y6IVF6</accession>
<dbReference type="InterPro" id="IPR036388">
    <property type="entry name" value="WH-like_DNA-bd_sf"/>
</dbReference>
<protein>
    <submittedName>
        <fullName evidence="2">Winged helix-turn-helix transcriptional regulator</fullName>
    </submittedName>
</protein>
<dbReference type="Pfam" id="PF12802">
    <property type="entry name" value="MarR_2"/>
    <property type="match status" value="1"/>
</dbReference>
<sequence>MTTESVRPDPPATSPSIVLLTLAHIAGVPKASFSDLARMSGITVQSVHTGVKGLAGAGLVRDGKARAGSASTLELTPEGARLMREAMKVVEDVEERLFGPDADPIQRRIADTVRASFAGLSPGPPDGATS</sequence>
<gene>
    <name evidence="2" type="ORF">HT134_34180</name>
</gene>
<dbReference type="AlphaFoldDB" id="A0A7Y6IVF6"/>
<feature type="domain" description="HTH marR-type" evidence="1">
    <location>
        <begin position="19"/>
        <end position="61"/>
    </location>
</feature>